<evidence type="ECO:0000256" key="6">
    <source>
        <dbReference type="ARBA" id="ARBA00069051"/>
    </source>
</evidence>
<dbReference type="Gene3D" id="3.30.420.80">
    <property type="entry name" value="Ribosomal protein S11"/>
    <property type="match status" value="1"/>
</dbReference>
<proteinExistence type="inferred from homology"/>
<dbReference type="FunFam" id="3.30.420.80:FF:000005">
    <property type="entry name" value="39S ribosomal protein L18, mitochondrial"/>
    <property type="match status" value="1"/>
</dbReference>
<evidence type="ECO:0000313" key="8">
    <source>
        <dbReference type="EMBL" id="KHN80285.1"/>
    </source>
</evidence>
<dbReference type="PANTHER" id="PTHR12899">
    <property type="entry name" value="39S RIBOSOMAL PROTEIN L18, MITOCHONDRIAL"/>
    <property type="match status" value="1"/>
</dbReference>
<evidence type="ECO:0000313" key="9">
    <source>
        <dbReference type="Proteomes" id="UP000031036"/>
    </source>
</evidence>
<dbReference type="EMBL" id="JPKZ01001751">
    <property type="protein sequence ID" value="KHN80285.1"/>
    <property type="molecule type" value="Genomic_DNA"/>
</dbReference>
<dbReference type="SUPFAM" id="SSF53137">
    <property type="entry name" value="Translational machinery components"/>
    <property type="match status" value="1"/>
</dbReference>
<evidence type="ECO:0000256" key="5">
    <source>
        <dbReference type="ARBA" id="ARBA00023274"/>
    </source>
</evidence>
<dbReference type="InterPro" id="IPR057268">
    <property type="entry name" value="Ribosomal_L18"/>
</dbReference>
<dbReference type="GO" id="GO:0005840">
    <property type="term" value="C:ribosome"/>
    <property type="evidence" value="ECO:0007669"/>
    <property type="project" value="UniProtKB-KW"/>
</dbReference>
<sequence>MCIKKDRHENQLKETLAIIRPRLQIAYDLVPSLALRKKKMSRKLLVKFVNRNPRNLEMLGLQAPPTGYDLEVDRQRRSFIYKAGLVRSKAHTEAQLFHYRNGVVLRASTKEESISSQLYSNVDTCAAWNLGRVLALRCLMSGIHFAIAADSEEAIQRSQHLKAFYDSLVNGGLTLGEPPHVEHTYRNDRSLTYDSYEIHHTREDKTDEQ</sequence>
<dbReference type="InterPro" id="IPR036967">
    <property type="entry name" value="Ribosomal_uS11_sf"/>
</dbReference>
<gene>
    <name evidence="8" type="primary">mrpl-18</name>
    <name evidence="8" type="ORF">Tcan_17019</name>
</gene>
<dbReference type="STRING" id="6265.A0A0B2VH63"/>
<keyword evidence="9" id="KW-1185">Reference proteome</keyword>
<dbReference type="OrthoDB" id="1932324at2759"/>
<dbReference type="Proteomes" id="UP000031036">
    <property type="component" value="Unassembled WGS sequence"/>
</dbReference>
<evidence type="ECO:0000256" key="4">
    <source>
        <dbReference type="ARBA" id="ARBA00023128"/>
    </source>
</evidence>
<dbReference type="AlphaFoldDB" id="A0A0B2VH63"/>
<evidence type="ECO:0000256" key="2">
    <source>
        <dbReference type="ARBA" id="ARBA00007116"/>
    </source>
</evidence>
<comment type="similarity">
    <text evidence="2">Belongs to the universal ribosomal protein uL18 family.</text>
</comment>
<dbReference type="InterPro" id="IPR005484">
    <property type="entry name" value="Ribosomal_uL18_bac/plant/anim"/>
</dbReference>
<dbReference type="CDD" id="cd00432">
    <property type="entry name" value="Ribosomal_L18_L5e"/>
    <property type="match status" value="1"/>
</dbReference>
<accession>A0A0B2VH63</accession>
<organism evidence="8 9">
    <name type="scientific">Toxocara canis</name>
    <name type="common">Canine roundworm</name>
    <dbReference type="NCBI Taxonomy" id="6265"/>
    <lineage>
        <taxon>Eukaryota</taxon>
        <taxon>Metazoa</taxon>
        <taxon>Ecdysozoa</taxon>
        <taxon>Nematoda</taxon>
        <taxon>Chromadorea</taxon>
        <taxon>Rhabditida</taxon>
        <taxon>Spirurina</taxon>
        <taxon>Ascaridomorpha</taxon>
        <taxon>Ascaridoidea</taxon>
        <taxon>Toxocaridae</taxon>
        <taxon>Toxocara</taxon>
    </lineage>
</organism>
<keyword evidence="4" id="KW-0496">Mitochondrion</keyword>
<dbReference type="OMA" id="TSEWAIK"/>
<dbReference type="GO" id="GO:0003735">
    <property type="term" value="F:structural constituent of ribosome"/>
    <property type="evidence" value="ECO:0007669"/>
    <property type="project" value="InterPro"/>
</dbReference>
<reference evidence="8 9" key="1">
    <citation type="submission" date="2014-11" db="EMBL/GenBank/DDBJ databases">
        <title>Genetic blueprint of the zoonotic pathogen Toxocara canis.</title>
        <authorList>
            <person name="Zhu X.-Q."/>
            <person name="Korhonen P.K."/>
            <person name="Cai H."/>
            <person name="Young N.D."/>
            <person name="Nejsum P."/>
            <person name="von Samson-Himmelstjerna G."/>
            <person name="Boag P.R."/>
            <person name="Tan P."/>
            <person name="Li Q."/>
            <person name="Min J."/>
            <person name="Yang Y."/>
            <person name="Wang X."/>
            <person name="Fang X."/>
            <person name="Hall R.S."/>
            <person name="Hofmann A."/>
            <person name="Sternberg P.W."/>
            <person name="Jex A.R."/>
            <person name="Gasser R.B."/>
        </authorList>
    </citation>
    <scope>NUCLEOTIDE SEQUENCE [LARGE SCALE GENOMIC DNA]</scope>
    <source>
        <strain evidence="8">PN_DK_2014</strain>
    </source>
</reference>
<dbReference type="GO" id="GO:0006412">
    <property type="term" value="P:translation"/>
    <property type="evidence" value="ECO:0007669"/>
    <property type="project" value="InterPro"/>
</dbReference>
<dbReference type="GO" id="GO:0005743">
    <property type="term" value="C:mitochondrial inner membrane"/>
    <property type="evidence" value="ECO:0007669"/>
    <property type="project" value="UniProtKB-ARBA"/>
</dbReference>
<dbReference type="PANTHER" id="PTHR12899:SF3">
    <property type="entry name" value="LARGE RIBOSOMAL SUBUNIT PROTEIN UL18M"/>
    <property type="match status" value="1"/>
</dbReference>
<name>A0A0B2VH63_TOXCA</name>
<comment type="subcellular location">
    <subcellularLocation>
        <location evidence="1">Mitochondrion</location>
    </subcellularLocation>
</comment>
<keyword evidence="3 8" id="KW-0689">Ribosomal protein</keyword>
<evidence type="ECO:0000256" key="7">
    <source>
        <dbReference type="ARBA" id="ARBA00082661"/>
    </source>
</evidence>
<dbReference type="GO" id="GO:0008097">
    <property type="term" value="F:5S rRNA binding"/>
    <property type="evidence" value="ECO:0007669"/>
    <property type="project" value="TreeGrafter"/>
</dbReference>
<protein>
    <recommendedName>
        <fullName evidence="6">Large ribosomal subunit protein uL18m</fullName>
    </recommendedName>
    <alternativeName>
        <fullName evidence="7">39S ribosomal protein L18, mitochondrial</fullName>
    </alternativeName>
</protein>
<comment type="caution">
    <text evidence="8">The sequence shown here is derived from an EMBL/GenBank/DDBJ whole genome shotgun (WGS) entry which is preliminary data.</text>
</comment>
<evidence type="ECO:0000256" key="3">
    <source>
        <dbReference type="ARBA" id="ARBA00022980"/>
    </source>
</evidence>
<dbReference type="GO" id="GO:1990904">
    <property type="term" value="C:ribonucleoprotein complex"/>
    <property type="evidence" value="ECO:0007669"/>
    <property type="project" value="UniProtKB-KW"/>
</dbReference>
<keyword evidence="5" id="KW-0687">Ribonucleoprotein</keyword>
<evidence type="ECO:0000256" key="1">
    <source>
        <dbReference type="ARBA" id="ARBA00004173"/>
    </source>
</evidence>